<dbReference type="InterPro" id="IPR036322">
    <property type="entry name" value="WD40_repeat_dom_sf"/>
</dbReference>
<dbReference type="PROSITE" id="PS50294">
    <property type="entry name" value="WD_REPEATS_REGION"/>
    <property type="match status" value="2"/>
</dbReference>
<organism evidence="4 5">
    <name type="scientific">Rhizoctonia solani</name>
    <dbReference type="NCBI Taxonomy" id="456999"/>
    <lineage>
        <taxon>Eukaryota</taxon>
        <taxon>Fungi</taxon>
        <taxon>Dikarya</taxon>
        <taxon>Basidiomycota</taxon>
        <taxon>Agaricomycotina</taxon>
        <taxon>Agaricomycetes</taxon>
        <taxon>Cantharellales</taxon>
        <taxon>Ceratobasidiaceae</taxon>
        <taxon>Rhizoctonia</taxon>
    </lineage>
</organism>
<evidence type="ECO:0000313" key="4">
    <source>
        <dbReference type="EMBL" id="CAE6535011.1"/>
    </source>
</evidence>
<dbReference type="InterPro" id="IPR015943">
    <property type="entry name" value="WD40/YVTN_repeat-like_dom_sf"/>
</dbReference>
<dbReference type="AlphaFoldDB" id="A0A8H3HR45"/>
<dbReference type="PROSITE" id="PS00678">
    <property type="entry name" value="WD_REPEATS_1"/>
    <property type="match status" value="1"/>
</dbReference>
<evidence type="ECO:0000256" key="2">
    <source>
        <dbReference type="ARBA" id="ARBA00022737"/>
    </source>
</evidence>
<evidence type="ECO:0000313" key="5">
    <source>
        <dbReference type="Proteomes" id="UP000663853"/>
    </source>
</evidence>
<keyword evidence="2" id="KW-0677">Repeat</keyword>
<protein>
    <recommendedName>
        <fullName evidence="6">Vegetative incompatibility protein HET-E-1 [Podospora anserina]</fullName>
    </recommendedName>
</protein>
<evidence type="ECO:0008006" key="6">
    <source>
        <dbReference type="Google" id="ProtNLM"/>
    </source>
</evidence>
<dbReference type="PROSITE" id="PS50082">
    <property type="entry name" value="WD_REPEATS_2"/>
    <property type="match status" value="2"/>
</dbReference>
<dbReference type="InterPro" id="IPR001680">
    <property type="entry name" value="WD40_rpt"/>
</dbReference>
<evidence type="ECO:0000256" key="1">
    <source>
        <dbReference type="ARBA" id="ARBA00022574"/>
    </source>
</evidence>
<dbReference type="Gene3D" id="2.130.10.10">
    <property type="entry name" value="YVTN repeat-like/Quinoprotein amine dehydrogenase"/>
    <property type="match status" value="2"/>
</dbReference>
<sequence>MRLGPNIVQEARNWCDKRSLTDDVARIAQDAWEFVSLHSMSLSVDGARAVVTDGVVPIVVDTSTGDRILTVDEAHTDLVGQAAISPDGTRIAFRGWHDTIYILDIITETITDLLVRGVLPMSPVVFSRDGSWLAFGSTNNAYIYHSQLGELVVGPLVGHAGIVRSVAISPTNSYLASGSYNGDIRVWDVNSGYTVGTLLQGHEGEIVSVNYSPDGIYLASGSIDGTIRLWDPKRDKQCWDR</sequence>
<keyword evidence="1 3" id="KW-0853">WD repeat</keyword>
<name>A0A8H3HR45_9AGAM</name>
<comment type="caution">
    <text evidence="4">The sequence shown here is derived from an EMBL/GenBank/DDBJ whole genome shotgun (WGS) entry which is preliminary data.</text>
</comment>
<dbReference type="Pfam" id="PF00400">
    <property type="entry name" value="WD40"/>
    <property type="match status" value="2"/>
</dbReference>
<dbReference type="SUPFAM" id="SSF50978">
    <property type="entry name" value="WD40 repeat-like"/>
    <property type="match status" value="1"/>
</dbReference>
<feature type="repeat" description="WD" evidence="3">
    <location>
        <begin position="199"/>
        <end position="231"/>
    </location>
</feature>
<dbReference type="InterPro" id="IPR019775">
    <property type="entry name" value="WD40_repeat_CS"/>
</dbReference>
<gene>
    <name evidence="4" type="ORF">RDB_LOCUS176340</name>
</gene>
<reference evidence="4" key="1">
    <citation type="submission" date="2021-01" db="EMBL/GenBank/DDBJ databases">
        <authorList>
            <person name="Kaushik A."/>
        </authorList>
    </citation>
    <scope>NUCLEOTIDE SEQUENCE</scope>
    <source>
        <strain evidence="4">AG6-10EEA</strain>
    </source>
</reference>
<dbReference type="Proteomes" id="UP000663853">
    <property type="component" value="Unassembled WGS sequence"/>
</dbReference>
<dbReference type="EMBL" id="CAJMXA010004119">
    <property type="protein sequence ID" value="CAE6535011.1"/>
    <property type="molecule type" value="Genomic_DNA"/>
</dbReference>
<evidence type="ECO:0000256" key="3">
    <source>
        <dbReference type="PROSITE-ProRule" id="PRU00221"/>
    </source>
</evidence>
<proteinExistence type="predicted"/>
<dbReference type="GO" id="GO:1990234">
    <property type="term" value="C:transferase complex"/>
    <property type="evidence" value="ECO:0007669"/>
    <property type="project" value="UniProtKB-ARBA"/>
</dbReference>
<dbReference type="SMART" id="SM00320">
    <property type="entry name" value="WD40"/>
    <property type="match status" value="3"/>
</dbReference>
<feature type="repeat" description="WD" evidence="3">
    <location>
        <begin position="156"/>
        <end position="197"/>
    </location>
</feature>
<dbReference type="PANTHER" id="PTHR22847">
    <property type="entry name" value="WD40 REPEAT PROTEIN"/>
    <property type="match status" value="1"/>
</dbReference>
<accession>A0A8H3HR45</accession>
<dbReference type="PANTHER" id="PTHR22847:SF637">
    <property type="entry name" value="WD REPEAT DOMAIN 5B"/>
    <property type="match status" value="1"/>
</dbReference>